<sequence length="194" mass="23196">MNFLAHIYLSGKNPQIQIGGIMADGIRGKDYLNYPKDIQKGILLHRKIDTFTDAHPIFRQSKHRLHENYGHFSGIIVDVFYDHFLAKNFKKYSREKLNDFALSFYQNLLNHQNDLNLKTLNMIPYMIEGNWLYNYQFIEGVEKTLTQMDHRTKFKSKMGKSVSELKLFYKEFETEFTQFFEEIRIFCKTELQKI</sequence>
<protein>
    <submittedName>
        <fullName evidence="4">DUF479 domain-containing protein</fullName>
    </submittedName>
</protein>
<reference evidence="5" key="1">
    <citation type="submission" date="2020-01" db="EMBL/GenBank/DDBJ databases">
        <title>Sphingomonas sp. strain CSW-10.</title>
        <authorList>
            <person name="Chen W.-M."/>
        </authorList>
    </citation>
    <scope>NUCLEOTIDE SEQUENCE [LARGE SCALE GENOMIC DNA]</scope>
    <source>
        <strain evidence="5">NST-5</strain>
    </source>
</reference>
<evidence type="ECO:0000313" key="4">
    <source>
        <dbReference type="EMBL" id="NBL65144.1"/>
    </source>
</evidence>
<dbReference type="Proteomes" id="UP000798602">
    <property type="component" value="Unassembled WGS sequence"/>
</dbReference>
<proteinExistence type="predicted"/>
<dbReference type="InterPro" id="IPR007431">
    <property type="entry name" value="ACP_PD"/>
</dbReference>
<accession>A0ABW9Z951</accession>
<gene>
    <name evidence="4" type="ORF">GV828_08030</name>
</gene>
<keyword evidence="3" id="KW-0443">Lipid metabolism</keyword>
<keyword evidence="1" id="KW-0444">Lipid biosynthesis</keyword>
<evidence type="ECO:0000256" key="2">
    <source>
        <dbReference type="ARBA" id="ARBA00022801"/>
    </source>
</evidence>
<dbReference type="PANTHER" id="PTHR38764">
    <property type="entry name" value="ACYL CARRIER PROTEIN PHOSPHODIESTERASE"/>
    <property type="match status" value="1"/>
</dbReference>
<dbReference type="EMBL" id="JAABLM010000008">
    <property type="protein sequence ID" value="NBL65144.1"/>
    <property type="molecule type" value="Genomic_DNA"/>
</dbReference>
<keyword evidence="5" id="KW-1185">Reference proteome</keyword>
<comment type="caution">
    <text evidence="4">The sequence shown here is derived from an EMBL/GenBank/DDBJ whole genome shotgun (WGS) entry which is preliminary data.</text>
</comment>
<dbReference type="Pfam" id="PF04336">
    <property type="entry name" value="ACP_PD"/>
    <property type="match status" value="1"/>
</dbReference>
<name>A0ABW9Z951_9FLAO</name>
<dbReference type="PANTHER" id="PTHR38764:SF1">
    <property type="entry name" value="ACYL CARRIER PROTEIN PHOSPHODIESTERASE"/>
    <property type="match status" value="1"/>
</dbReference>
<evidence type="ECO:0000256" key="1">
    <source>
        <dbReference type="ARBA" id="ARBA00022516"/>
    </source>
</evidence>
<organism evidence="4 5">
    <name type="scientific">Flavobacterium ichthyis</name>
    <dbReference type="NCBI Taxonomy" id="2698827"/>
    <lineage>
        <taxon>Bacteria</taxon>
        <taxon>Pseudomonadati</taxon>
        <taxon>Bacteroidota</taxon>
        <taxon>Flavobacteriia</taxon>
        <taxon>Flavobacteriales</taxon>
        <taxon>Flavobacteriaceae</taxon>
        <taxon>Flavobacterium</taxon>
    </lineage>
</organism>
<evidence type="ECO:0000256" key="3">
    <source>
        <dbReference type="ARBA" id="ARBA00023098"/>
    </source>
</evidence>
<dbReference type="RefSeq" id="WP_166536969.1">
    <property type="nucleotide sequence ID" value="NZ_JAABLM010000008.1"/>
</dbReference>
<keyword evidence="2" id="KW-0378">Hydrolase</keyword>
<evidence type="ECO:0000313" key="5">
    <source>
        <dbReference type="Proteomes" id="UP000798602"/>
    </source>
</evidence>
<dbReference type="PIRSF" id="PIRSF011489">
    <property type="entry name" value="DUF479"/>
    <property type="match status" value="1"/>
</dbReference>